<proteinExistence type="predicted"/>
<dbReference type="Proteomes" id="UP000492821">
    <property type="component" value="Unassembled WGS sequence"/>
</dbReference>
<protein>
    <submittedName>
        <fullName evidence="2">Uncharacterized protein</fullName>
    </submittedName>
</protein>
<evidence type="ECO:0000313" key="1">
    <source>
        <dbReference type="Proteomes" id="UP000492821"/>
    </source>
</evidence>
<name>A0A7E4V3K6_PANRE</name>
<sequence length="69" mass="7599">MPYPISDLSELKRPDLKGKLVASLAWCATKYSATPRRCPVTGCWPTSKVISACFASRGFLAMKLCDRTC</sequence>
<dbReference type="WBParaSite" id="Pan_g15741.t1">
    <property type="protein sequence ID" value="Pan_g15741.t1"/>
    <property type="gene ID" value="Pan_g15741"/>
</dbReference>
<reference evidence="2" key="2">
    <citation type="submission" date="2020-10" db="UniProtKB">
        <authorList>
            <consortium name="WormBaseParasite"/>
        </authorList>
    </citation>
    <scope>IDENTIFICATION</scope>
</reference>
<keyword evidence="1" id="KW-1185">Reference proteome</keyword>
<accession>A0A7E4V3K6</accession>
<reference evidence="1" key="1">
    <citation type="journal article" date="2013" name="Genetics">
        <title>The draft genome and transcriptome of Panagrellus redivivus are shaped by the harsh demands of a free-living lifestyle.</title>
        <authorList>
            <person name="Srinivasan J."/>
            <person name="Dillman A.R."/>
            <person name="Macchietto M.G."/>
            <person name="Heikkinen L."/>
            <person name="Lakso M."/>
            <person name="Fracchia K.M."/>
            <person name="Antoshechkin I."/>
            <person name="Mortazavi A."/>
            <person name="Wong G."/>
            <person name="Sternberg P.W."/>
        </authorList>
    </citation>
    <scope>NUCLEOTIDE SEQUENCE [LARGE SCALE GENOMIC DNA]</scope>
    <source>
        <strain evidence="1">MT8872</strain>
    </source>
</reference>
<dbReference type="AlphaFoldDB" id="A0A7E4V3K6"/>
<evidence type="ECO:0000313" key="2">
    <source>
        <dbReference type="WBParaSite" id="Pan_g15741.t1"/>
    </source>
</evidence>
<organism evidence="1 2">
    <name type="scientific">Panagrellus redivivus</name>
    <name type="common">Microworm</name>
    <dbReference type="NCBI Taxonomy" id="6233"/>
    <lineage>
        <taxon>Eukaryota</taxon>
        <taxon>Metazoa</taxon>
        <taxon>Ecdysozoa</taxon>
        <taxon>Nematoda</taxon>
        <taxon>Chromadorea</taxon>
        <taxon>Rhabditida</taxon>
        <taxon>Tylenchina</taxon>
        <taxon>Panagrolaimomorpha</taxon>
        <taxon>Panagrolaimoidea</taxon>
        <taxon>Panagrolaimidae</taxon>
        <taxon>Panagrellus</taxon>
    </lineage>
</organism>